<feature type="compositionally biased region" description="Polar residues" evidence="9">
    <location>
        <begin position="482"/>
        <end position="510"/>
    </location>
</feature>
<feature type="region of interest" description="Disordered" evidence="9">
    <location>
        <begin position="423"/>
        <end position="518"/>
    </location>
</feature>
<feature type="active site" description="Proton acceptor" evidence="6">
    <location>
        <position position="139"/>
    </location>
</feature>
<feature type="region of interest" description="Disordered" evidence="9">
    <location>
        <begin position="340"/>
        <end position="387"/>
    </location>
</feature>
<name>A0A7S1ER63_9RHOD</name>
<dbReference type="GO" id="GO:0004674">
    <property type="term" value="F:protein serine/threonine kinase activity"/>
    <property type="evidence" value="ECO:0007669"/>
    <property type="project" value="UniProtKB-KW"/>
</dbReference>
<proteinExistence type="predicted"/>
<dbReference type="EMBL" id="HBFP01005058">
    <property type="protein sequence ID" value="CAD8819204.1"/>
    <property type="molecule type" value="Transcribed_RNA"/>
</dbReference>
<evidence type="ECO:0000256" key="7">
    <source>
        <dbReference type="PIRSR" id="PIRSR630616-2"/>
    </source>
</evidence>
<evidence type="ECO:0000259" key="10">
    <source>
        <dbReference type="PROSITE" id="PS50011"/>
    </source>
</evidence>
<evidence type="ECO:0000256" key="8">
    <source>
        <dbReference type="PIRSR" id="PIRSR630616-3"/>
    </source>
</evidence>
<feature type="binding site" evidence="7">
    <location>
        <position position="160"/>
    </location>
    <ligand>
        <name>ATP</name>
        <dbReference type="ChEBI" id="CHEBI:30616"/>
    </ligand>
</feature>
<dbReference type="SMART" id="SM00220">
    <property type="entry name" value="S_TKc"/>
    <property type="match status" value="1"/>
</dbReference>
<protein>
    <recommendedName>
        <fullName evidence="10">Protein kinase domain-containing protein</fullName>
    </recommendedName>
</protein>
<dbReference type="InterPro" id="IPR011009">
    <property type="entry name" value="Kinase-like_dom_sf"/>
</dbReference>
<dbReference type="SUPFAM" id="SSF56112">
    <property type="entry name" value="Protein kinase-like (PK-like)"/>
    <property type="match status" value="1"/>
</dbReference>
<reference evidence="11" key="1">
    <citation type="submission" date="2021-01" db="EMBL/GenBank/DDBJ databases">
        <authorList>
            <person name="Corre E."/>
            <person name="Pelletier E."/>
            <person name="Niang G."/>
            <person name="Scheremetjew M."/>
            <person name="Finn R."/>
            <person name="Kale V."/>
            <person name="Holt S."/>
            <person name="Cochrane G."/>
            <person name="Meng A."/>
            <person name="Brown T."/>
            <person name="Cohen L."/>
        </authorList>
    </citation>
    <scope>NUCLEOTIDE SEQUENCE</scope>
    <source>
        <strain evidence="11">CCMP3278</strain>
    </source>
</reference>
<dbReference type="Pfam" id="PF00069">
    <property type="entry name" value="Pkinase"/>
    <property type="match status" value="1"/>
</dbReference>
<organism evidence="11">
    <name type="scientific">Timspurckia oligopyrenoides</name>
    <dbReference type="NCBI Taxonomy" id="708627"/>
    <lineage>
        <taxon>Eukaryota</taxon>
        <taxon>Rhodophyta</taxon>
        <taxon>Bangiophyceae</taxon>
        <taxon>Porphyridiales</taxon>
        <taxon>Porphyridiaceae</taxon>
        <taxon>Timspurckia</taxon>
    </lineage>
</organism>
<dbReference type="PROSITE" id="PS50011">
    <property type="entry name" value="PROTEIN_KINASE_DOM"/>
    <property type="match status" value="1"/>
</dbReference>
<evidence type="ECO:0000256" key="2">
    <source>
        <dbReference type="ARBA" id="ARBA00022679"/>
    </source>
</evidence>
<feature type="binding site" evidence="7">
    <location>
        <begin position="143"/>
        <end position="144"/>
    </location>
    <ligand>
        <name>ATP</name>
        <dbReference type="ChEBI" id="CHEBI:30616"/>
    </ligand>
</feature>
<dbReference type="PANTHER" id="PTHR24350">
    <property type="entry name" value="SERINE/THREONINE-PROTEIN KINASE IAL-RELATED"/>
    <property type="match status" value="1"/>
</dbReference>
<feature type="domain" description="Protein kinase" evidence="10">
    <location>
        <begin position="16"/>
        <end position="284"/>
    </location>
</feature>
<feature type="binding site" evidence="7">
    <location>
        <position position="45"/>
    </location>
    <ligand>
        <name>ATP</name>
        <dbReference type="ChEBI" id="CHEBI:30616"/>
    </ligand>
</feature>
<dbReference type="PROSITE" id="PS00108">
    <property type="entry name" value="PROTEIN_KINASE_ST"/>
    <property type="match status" value="1"/>
</dbReference>
<feature type="compositionally biased region" description="Basic and acidic residues" evidence="9">
    <location>
        <begin position="436"/>
        <end position="446"/>
    </location>
</feature>
<sequence>MPLSSSQVQSLRKRGLDVQKKLSEGGQGEVFRAIKLDSKEAVALKAVPKSRIRSDSDVFAIKQEVKILRELDHSHIVGFIDAFTDPEGAYIALEFLGGLDLYEVMKKGTRFTEKQALLIIRQVIDALAYLHERGISHCDIKLENVVFAESDSLDIIKVIDFGIAHVRKRGHDDKPGISMLGASKEYLSPELALSHHNIIPEPVDIWCTGILLYVLIARRFPFNTSGLEKAERAKKVLECNLEFPEQQFGNISAATKSIIAEMLKRDAEDRPTAVEILFRVDANLIKLSSSENQMLGSARLLPHLSSSFVQPRDASSPSNAFTRKLLSRFDSMKDLSVAVEPSSGDNLKKISSNGSSGDGRSSGANRDSRSALVSASGSSTTNPPLRTSMILARPGFFKLEEERKMISPRTSRVNLRAEIVEASRGSNSGSQGSQGVRREFGRKASDDIPPSSANSTVTSAKKTSSSRWLKKLFDRKQKTTTESRNLASPPSSVIQSHARSNSNPRLNGSASKDRPPVS</sequence>
<feature type="compositionally biased region" description="Low complexity" evidence="9">
    <location>
        <begin position="425"/>
        <end position="435"/>
    </location>
</feature>
<evidence type="ECO:0000256" key="4">
    <source>
        <dbReference type="ARBA" id="ARBA00022777"/>
    </source>
</evidence>
<evidence type="ECO:0000256" key="6">
    <source>
        <dbReference type="PIRSR" id="PIRSR630616-1"/>
    </source>
</evidence>
<dbReference type="InterPro" id="IPR008271">
    <property type="entry name" value="Ser/Thr_kinase_AS"/>
</dbReference>
<feature type="compositionally biased region" description="Low complexity" evidence="9">
    <location>
        <begin position="451"/>
        <end position="466"/>
    </location>
</feature>
<evidence type="ECO:0000256" key="9">
    <source>
        <dbReference type="SAM" id="MobiDB-lite"/>
    </source>
</evidence>
<dbReference type="AlphaFoldDB" id="A0A7S1ER63"/>
<evidence type="ECO:0000256" key="3">
    <source>
        <dbReference type="ARBA" id="ARBA00022741"/>
    </source>
</evidence>
<dbReference type="GO" id="GO:0005524">
    <property type="term" value="F:ATP binding"/>
    <property type="evidence" value="ECO:0007669"/>
    <property type="project" value="UniProtKB-KW"/>
</dbReference>
<feature type="compositionally biased region" description="Low complexity" evidence="9">
    <location>
        <begin position="351"/>
        <end position="379"/>
    </location>
</feature>
<keyword evidence="5 7" id="KW-0067">ATP-binding</keyword>
<evidence type="ECO:0000256" key="1">
    <source>
        <dbReference type="ARBA" id="ARBA00022527"/>
    </source>
</evidence>
<dbReference type="InterPro" id="IPR000719">
    <property type="entry name" value="Prot_kinase_dom"/>
</dbReference>
<gene>
    <name evidence="11" type="ORF">TOLI1172_LOCUS3593</name>
</gene>
<keyword evidence="1" id="KW-0723">Serine/threonine-protein kinase</keyword>
<feature type="cross-link" description="Glycyl lysine isopeptide (Lys-Gly) (interchain with G-Cter in SUMO2)" evidence="8">
    <location>
        <position position="141"/>
    </location>
</feature>
<keyword evidence="3 7" id="KW-0547">Nucleotide-binding</keyword>
<dbReference type="Gene3D" id="1.10.510.10">
    <property type="entry name" value="Transferase(Phosphotransferase) domain 1"/>
    <property type="match status" value="1"/>
</dbReference>
<feature type="compositionally biased region" description="Basic and acidic residues" evidence="9">
    <location>
        <begin position="471"/>
        <end position="481"/>
    </location>
</feature>
<dbReference type="InterPro" id="IPR030616">
    <property type="entry name" value="Aur-like"/>
</dbReference>
<accession>A0A7S1ER63</accession>
<keyword evidence="4" id="KW-0418">Kinase</keyword>
<evidence type="ECO:0000256" key="5">
    <source>
        <dbReference type="ARBA" id="ARBA00022840"/>
    </source>
</evidence>
<keyword evidence="2" id="KW-0808">Transferase</keyword>
<evidence type="ECO:0000313" key="11">
    <source>
        <dbReference type="EMBL" id="CAD8819204.1"/>
    </source>
</evidence>